<keyword evidence="3" id="KW-1185">Reference proteome</keyword>
<dbReference type="Pfam" id="PF05449">
    <property type="entry name" value="Phage_holin_3_7"/>
    <property type="match status" value="1"/>
</dbReference>
<feature type="transmembrane region" description="Helical" evidence="1">
    <location>
        <begin position="60"/>
        <end position="79"/>
    </location>
</feature>
<dbReference type="InterPro" id="IPR008473">
    <property type="entry name" value="Phage_holin_3_7"/>
</dbReference>
<comment type="caution">
    <text evidence="2">The sequence shown here is derived from an EMBL/GenBank/DDBJ whole genome shotgun (WGS) entry which is preliminary data.</text>
</comment>
<accession>A0A4R7B8W3</accession>
<reference evidence="2 3" key="1">
    <citation type="submission" date="2019-03" db="EMBL/GenBank/DDBJ databases">
        <title>Genomic Encyclopedia of Type Strains, Phase III (KMG-III): the genomes of soil and plant-associated and newly described type strains.</title>
        <authorList>
            <person name="Whitman W."/>
        </authorList>
    </citation>
    <scope>NUCLEOTIDE SEQUENCE [LARGE SCALE GENOMIC DNA]</scope>
    <source>
        <strain evidence="2 3">CECT 8976</strain>
    </source>
</reference>
<keyword evidence="1" id="KW-0472">Membrane</keyword>
<feature type="transmembrane region" description="Helical" evidence="1">
    <location>
        <begin position="36"/>
        <end position="54"/>
    </location>
</feature>
<evidence type="ECO:0000256" key="1">
    <source>
        <dbReference type="SAM" id="Phobius"/>
    </source>
</evidence>
<organism evidence="2 3">
    <name type="scientific">Paludibacterium purpuratum</name>
    <dbReference type="NCBI Taxonomy" id="1144873"/>
    <lineage>
        <taxon>Bacteria</taxon>
        <taxon>Pseudomonadati</taxon>
        <taxon>Pseudomonadota</taxon>
        <taxon>Betaproteobacteria</taxon>
        <taxon>Neisseriales</taxon>
        <taxon>Chromobacteriaceae</taxon>
        <taxon>Paludibacterium</taxon>
    </lineage>
</organism>
<evidence type="ECO:0000313" key="3">
    <source>
        <dbReference type="Proteomes" id="UP000295611"/>
    </source>
</evidence>
<gene>
    <name evidence="2" type="ORF">DFP86_10560</name>
</gene>
<sequence length="107" mass="11891">MNLLDLINDLLCGACCLRLILFTRSEPSRHRPWASALAYLLIVAFCAIVILPWLDRSIGIGVAQLLLNGVLVAALFSSGGNVTRLFQPRIGDRPSIFSRVLERKTWL</sequence>
<dbReference type="AlphaFoldDB" id="A0A4R7B8W3"/>
<protein>
    <submittedName>
        <fullName evidence="2">Putative 3TM holin</fullName>
    </submittedName>
</protein>
<keyword evidence="1" id="KW-0812">Transmembrane</keyword>
<dbReference type="EMBL" id="SNZP01000005">
    <property type="protein sequence ID" value="TDR80205.1"/>
    <property type="molecule type" value="Genomic_DNA"/>
</dbReference>
<dbReference type="Proteomes" id="UP000295611">
    <property type="component" value="Unassembled WGS sequence"/>
</dbReference>
<proteinExistence type="predicted"/>
<keyword evidence="1" id="KW-1133">Transmembrane helix</keyword>
<dbReference type="RefSeq" id="WP_133679607.1">
    <property type="nucleotide sequence ID" value="NZ_SNZP01000005.1"/>
</dbReference>
<name>A0A4R7B8W3_9NEIS</name>
<evidence type="ECO:0000313" key="2">
    <source>
        <dbReference type="EMBL" id="TDR80205.1"/>
    </source>
</evidence>
<dbReference type="OrthoDB" id="9182726at2"/>